<name>A0ACC2YEZ2_9PEZI</name>
<proteinExistence type="predicted"/>
<sequence length="158" mass="17013">MRSNRTISIVGVHAEGEIGDVIIGGVLDPRGCSSMYEKLVYFRDQADDVRQLLMQEPRGRSSQCMNMILAPCDPRADAAFLTLESDEYPPMSGANTIATATVLLETGMVEMKEPVTTLKLDTAAGLIGVTADCEGGNCKAVAFDNVPSFVYVLDYKIG</sequence>
<comment type="caution">
    <text evidence="1">The sequence shown here is derived from an EMBL/GenBank/DDBJ whole genome shotgun (WGS) entry which is preliminary data.</text>
</comment>
<reference evidence="1" key="1">
    <citation type="submission" date="2022-10" db="EMBL/GenBank/DDBJ databases">
        <title>Culturing micro-colonial fungi from biological soil crusts in the Mojave desert and describing Neophaeococcomyces mojavensis, and introducing the new genera and species Taxawa tesnikishii.</title>
        <authorList>
            <person name="Kurbessoian T."/>
            <person name="Stajich J.E."/>
        </authorList>
    </citation>
    <scope>NUCLEOTIDE SEQUENCE</scope>
    <source>
        <strain evidence="1">JES_115</strain>
    </source>
</reference>
<evidence type="ECO:0000313" key="1">
    <source>
        <dbReference type="EMBL" id="KAJ9633790.1"/>
    </source>
</evidence>
<keyword evidence="2" id="KW-1185">Reference proteome</keyword>
<organism evidence="1 2">
    <name type="scientific">Coniosporium tulheliwenetii</name>
    <dbReference type="NCBI Taxonomy" id="3383036"/>
    <lineage>
        <taxon>Eukaryota</taxon>
        <taxon>Fungi</taxon>
        <taxon>Dikarya</taxon>
        <taxon>Ascomycota</taxon>
        <taxon>Pezizomycotina</taxon>
        <taxon>Dothideomycetes</taxon>
        <taxon>Dothideomycetes incertae sedis</taxon>
        <taxon>Coniosporium</taxon>
    </lineage>
</organism>
<gene>
    <name evidence="1" type="ORF">H2199_009237</name>
</gene>
<dbReference type="EMBL" id="JAPDRP010000042">
    <property type="protein sequence ID" value="KAJ9633790.1"/>
    <property type="molecule type" value="Genomic_DNA"/>
</dbReference>
<protein>
    <submittedName>
        <fullName evidence="1">Uncharacterized protein</fullName>
    </submittedName>
</protein>
<accession>A0ACC2YEZ2</accession>
<dbReference type="Proteomes" id="UP001172680">
    <property type="component" value="Unassembled WGS sequence"/>
</dbReference>
<evidence type="ECO:0000313" key="2">
    <source>
        <dbReference type="Proteomes" id="UP001172680"/>
    </source>
</evidence>